<name>F3G8D5_PSESJ</name>
<feature type="domain" description="VRR-NUC" evidence="11">
    <location>
        <begin position="1"/>
        <end position="71"/>
    </location>
</feature>
<sequence>EHLLRWFRRLLQDIKANRTGMPDLIQFFPEQRRYRMIEVKGPGDRLQDNQLRWLDFCAEHGMPVEVCYVQWAADDSVCVSSDLSDLQGALCPS</sequence>
<keyword evidence="9" id="KW-0460">Magnesium</keyword>
<evidence type="ECO:0000256" key="9">
    <source>
        <dbReference type="ARBA" id="ARBA00022842"/>
    </source>
</evidence>
<reference evidence="12 13" key="1">
    <citation type="journal article" date="2011" name="PLoS Pathog.">
        <title>Dynamic evolution of pathogenicity revealed by sequencing and comparative genomics of 19 Pseudomonas syringae isolates.</title>
        <authorList>
            <person name="Baltrus D.A."/>
            <person name="Nishimura M.T."/>
            <person name="Romanchuk A."/>
            <person name="Chang J.H."/>
            <person name="Mukhtar M.S."/>
            <person name="Cherkis K."/>
            <person name="Roach J."/>
            <person name="Grant S.R."/>
            <person name="Jones C.D."/>
            <person name="Dangl J.L."/>
        </authorList>
    </citation>
    <scope>NUCLEOTIDE SEQUENCE [LARGE SCALE GENOMIC DNA]</scope>
    <source>
        <strain evidence="12 13">1704B</strain>
    </source>
</reference>
<dbReference type="InterPro" id="IPR033315">
    <property type="entry name" value="Fan1-like"/>
</dbReference>
<evidence type="ECO:0000256" key="3">
    <source>
        <dbReference type="ARBA" id="ARBA00001946"/>
    </source>
</evidence>
<organism evidence="12 13">
    <name type="scientific">Pseudomonas syringae pv. pisi str. 1704B</name>
    <dbReference type="NCBI Taxonomy" id="629263"/>
    <lineage>
        <taxon>Bacteria</taxon>
        <taxon>Pseudomonadati</taxon>
        <taxon>Pseudomonadota</taxon>
        <taxon>Gammaproteobacteria</taxon>
        <taxon>Pseudomonadales</taxon>
        <taxon>Pseudomonadaceae</taxon>
        <taxon>Pseudomonas</taxon>
        <taxon>Pseudomonas syringae</taxon>
    </lineage>
</organism>
<keyword evidence="13" id="KW-1185">Reference proteome</keyword>
<dbReference type="Proteomes" id="UP000004986">
    <property type="component" value="Unassembled WGS sequence"/>
</dbReference>
<gene>
    <name evidence="12" type="ORF">PSYPI_13456</name>
</gene>
<keyword evidence="10" id="KW-0464">Manganese</keyword>
<dbReference type="FunFam" id="3.40.1350.10:FF:000024">
    <property type="entry name" value="Fanconi-associated nuclease"/>
    <property type="match status" value="1"/>
</dbReference>
<feature type="non-terminal residue" evidence="12">
    <location>
        <position position="1"/>
    </location>
</feature>
<comment type="caution">
    <text evidence="12">The sequence shown here is derived from an EMBL/GenBank/DDBJ whole genome shotgun (WGS) entry which is preliminary data.</text>
</comment>
<evidence type="ECO:0000256" key="10">
    <source>
        <dbReference type="ARBA" id="ARBA00023211"/>
    </source>
</evidence>
<evidence type="ECO:0000256" key="4">
    <source>
        <dbReference type="ARBA" id="ARBA00005533"/>
    </source>
</evidence>
<dbReference type="EMBL" id="AEAI01000668">
    <property type="protein sequence ID" value="EGH43335.1"/>
    <property type="molecule type" value="Genomic_DNA"/>
</dbReference>
<evidence type="ECO:0000256" key="2">
    <source>
        <dbReference type="ARBA" id="ARBA00001936"/>
    </source>
</evidence>
<comment type="catalytic activity">
    <reaction evidence="1">
        <text>Hydrolytically removes 5'-nucleotides successively from the 3'-hydroxy termini of 3'-hydroxy-terminated oligonucleotides.</text>
        <dbReference type="EC" id="3.1.4.1"/>
    </reaction>
</comment>
<evidence type="ECO:0000256" key="7">
    <source>
        <dbReference type="ARBA" id="ARBA00022723"/>
    </source>
</evidence>
<dbReference type="HOGENOM" id="CLU_2391325_0_0_6"/>
<evidence type="ECO:0000256" key="1">
    <source>
        <dbReference type="ARBA" id="ARBA00000983"/>
    </source>
</evidence>
<comment type="cofactor">
    <cofactor evidence="3">
        <name>Mg(2+)</name>
        <dbReference type="ChEBI" id="CHEBI:18420"/>
    </cofactor>
</comment>
<protein>
    <recommendedName>
        <fullName evidence="5">phosphodiesterase I</fullName>
        <ecNumber evidence="5">3.1.4.1</ecNumber>
    </recommendedName>
</protein>
<dbReference type="GO" id="GO:0036297">
    <property type="term" value="P:interstrand cross-link repair"/>
    <property type="evidence" value="ECO:0007669"/>
    <property type="project" value="InterPro"/>
</dbReference>
<evidence type="ECO:0000313" key="13">
    <source>
        <dbReference type="Proteomes" id="UP000004986"/>
    </source>
</evidence>
<dbReference type="PANTHER" id="PTHR15749">
    <property type="entry name" value="FANCONI-ASSOCIATED NUCLEASE 1"/>
    <property type="match status" value="1"/>
</dbReference>
<keyword evidence="7" id="KW-0479">Metal-binding</keyword>
<dbReference type="EC" id="3.1.4.1" evidence="5"/>
<comment type="similarity">
    <text evidence="4">Belongs to the FAN1 family.</text>
</comment>
<proteinExistence type="inferred from homology"/>
<dbReference type="AlphaFoldDB" id="F3G8D5"/>
<keyword evidence="6" id="KW-0540">Nuclease</keyword>
<evidence type="ECO:0000256" key="6">
    <source>
        <dbReference type="ARBA" id="ARBA00022722"/>
    </source>
</evidence>
<evidence type="ECO:0000259" key="11">
    <source>
        <dbReference type="SMART" id="SM00990"/>
    </source>
</evidence>
<keyword evidence="8" id="KW-0378">Hydrolase</keyword>
<evidence type="ECO:0000313" key="12">
    <source>
        <dbReference type="EMBL" id="EGH43335.1"/>
    </source>
</evidence>
<comment type="cofactor">
    <cofactor evidence="2">
        <name>Mn(2+)</name>
        <dbReference type="ChEBI" id="CHEBI:29035"/>
    </cofactor>
</comment>
<accession>F3G8D5</accession>
<dbReference type="PATRIC" id="fig|629263.4.peg.2197"/>
<dbReference type="InterPro" id="IPR011856">
    <property type="entry name" value="tRNA_endonuc-like_dom_sf"/>
</dbReference>
<dbReference type="SMART" id="SM00990">
    <property type="entry name" value="VRR_NUC"/>
    <property type="match status" value="1"/>
</dbReference>
<evidence type="ECO:0000256" key="8">
    <source>
        <dbReference type="ARBA" id="ARBA00022801"/>
    </source>
</evidence>
<dbReference type="GO" id="GO:0004528">
    <property type="term" value="F:phosphodiesterase I activity"/>
    <property type="evidence" value="ECO:0007669"/>
    <property type="project" value="UniProtKB-EC"/>
</dbReference>
<dbReference type="InterPro" id="IPR014883">
    <property type="entry name" value="VRR_NUC"/>
</dbReference>
<dbReference type="Gene3D" id="3.40.1350.10">
    <property type="match status" value="1"/>
</dbReference>
<dbReference type="Pfam" id="PF08774">
    <property type="entry name" value="VRR_NUC"/>
    <property type="match status" value="1"/>
</dbReference>
<dbReference type="PANTHER" id="PTHR15749:SF4">
    <property type="entry name" value="FANCONI-ASSOCIATED NUCLEASE 1"/>
    <property type="match status" value="1"/>
</dbReference>
<evidence type="ECO:0000256" key="5">
    <source>
        <dbReference type="ARBA" id="ARBA00012029"/>
    </source>
</evidence>
<dbReference type="GO" id="GO:0003676">
    <property type="term" value="F:nucleic acid binding"/>
    <property type="evidence" value="ECO:0007669"/>
    <property type="project" value="InterPro"/>
</dbReference>